<proteinExistence type="predicted"/>
<protein>
    <submittedName>
        <fullName evidence="2">Uncharacterized protein</fullName>
    </submittedName>
</protein>
<dbReference type="AlphaFoldDB" id="A0A0L6UFB8"/>
<keyword evidence="3" id="KW-1185">Reference proteome</keyword>
<evidence type="ECO:0000313" key="2">
    <source>
        <dbReference type="EMBL" id="KNZ47268.1"/>
    </source>
</evidence>
<accession>A0A0L6UFB8</accession>
<dbReference type="EMBL" id="LAVV01011896">
    <property type="protein sequence ID" value="KNZ47268.1"/>
    <property type="molecule type" value="Genomic_DNA"/>
</dbReference>
<gene>
    <name evidence="2" type="ORF">VP01_655g5</name>
</gene>
<feature type="compositionally biased region" description="Gly residues" evidence="1">
    <location>
        <begin position="211"/>
        <end position="225"/>
    </location>
</feature>
<evidence type="ECO:0000313" key="3">
    <source>
        <dbReference type="Proteomes" id="UP000037035"/>
    </source>
</evidence>
<sequence length="282" mass="31424">MEAHIFTRVMYGSPVWETMQNKHKLTHWADKANDTAALFTLGTFRSTNLIWHKDRTAVKDVAALFQTNCFNFFSQKLTRKRCDNHIQELLIDYLDQLKSANPEIISVCYDSQQPSKGPTRLWQFTLMVWSLYRQGGSCGSQKRTKVNKGKYLQGFCLAEWINFCFWGFGFEGLSGHWRRIGRTKVAPEGAAGGKTGRQSARGPEGRSNWGGDTGSGNQQGIGGAGTQWERERGGVAGGGAELWVGSCMSFWLQNHQKAEHSLSLSGLQCAKSGNKGVFVIED</sequence>
<evidence type="ECO:0000256" key="1">
    <source>
        <dbReference type="SAM" id="MobiDB-lite"/>
    </source>
</evidence>
<comment type="caution">
    <text evidence="2">The sequence shown here is derived from an EMBL/GenBank/DDBJ whole genome shotgun (WGS) entry which is preliminary data.</text>
</comment>
<feature type="region of interest" description="Disordered" evidence="1">
    <location>
        <begin position="186"/>
        <end position="229"/>
    </location>
</feature>
<name>A0A0L6UFB8_9BASI</name>
<reference evidence="2 3" key="1">
    <citation type="submission" date="2015-08" db="EMBL/GenBank/DDBJ databases">
        <title>Next Generation Sequencing and Analysis of the Genome of Puccinia sorghi L Schw, the Causal Agent of Maize Common Rust.</title>
        <authorList>
            <person name="Rochi L."/>
            <person name="Burguener G."/>
            <person name="Darino M."/>
            <person name="Turjanski A."/>
            <person name="Kreff E."/>
            <person name="Dieguez M.J."/>
            <person name="Sacco F."/>
        </authorList>
    </citation>
    <scope>NUCLEOTIDE SEQUENCE [LARGE SCALE GENOMIC DNA]</scope>
    <source>
        <strain evidence="2 3">RO10H11247</strain>
    </source>
</reference>
<organism evidence="2 3">
    <name type="scientific">Puccinia sorghi</name>
    <dbReference type="NCBI Taxonomy" id="27349"/>
    <lineage>
        <taxon>Eukaryota</taxon>
        <taxon>Fungi</taxon>
        <taxon>Dikarya</taxon>
        <taxon>Basidiomycota</taxon>
        <taxon>Pucciniomycotina</taxon>
        <taxon>Pucciniomycetes</taxon>
        <taxon>Pucciniales</taxon>
        <taxon>Pucciniaceae</taxon>
        <taxon>Puccinia</taxon>
    </lineage>
</organism>
<dbReference type="VEuPathDB" id="FungiDB:VP01_655g5"/>
<dbReference type="Proteomes" id="UP000037035">
    <property type="component" value="Unassembled WGS sequence"/>
</dbReference>